<dbReference type="InterPro" id="IPR013325">
    <property type="entry name" value="RNA_pol_sigma_r2"/>
</dbReference>
<protein>
    <submittedName>
        <fullName evidence="1">Uncharacterized protein</fullName>
    </submittedName>
</protein>
<dbReference type="RefSeq" id="WP_179814724.1">
    <property type="nucleotide sequence ID" value="NZ_JACBZD010000001.1"/>
</dbReference>
<keyword evidence="2" id="KW-1185">Reference proteome</keyword>
<accession>A0A853A6J1</accession>
<dbReference type="EMBL" id="JACBZD010000001">
    <property type="protein sequence ID" value="NYI06092.1"/>
    <property type="molecule type" value="Genomic_DNA"/>
</dbReference>
<dbReference type="Proteomes" id="UP000567795">
    <property type="component" value="Unassembled WGS sequence"/>
</dbReference>
<dbReference type="SUPFAM" id="SSF88946">
    <property type="entry name" value="Sigma2 domain of RNA polymerase sigma factors"/>
    <property type="match status" value="1"/>
</dbReference>
<comment type="caution">
    <text evidence="1">The sequence shown here is derived from an EMBL/GenBank/DDBJ whole genome shotgun (WGS) entry which is preliminary data.</text>
</comment>
<name>A0A853A6J1_9ACTN</name>
<organism evidence="1 2">
    <name type="scientific">Allostreptomyces psammosilenae</name>
    <dbReference type="NCBI Taxonomy" id="1892865"/>
    <lineage>
        <taxon>Bacteria</taxon>
        <taxon>Bacillati</taxon>
        <taxon>Actinomycetota</taxon>
        <taxon>Actinomycetes</taxon>
        <taxon>Kitasatosporales</taxon>
        <taxon>Streptomycetaceae</taxon>
        <taxon>Allostreptomyces</taxon>
    </lineage>
</organism>
<proteinExistence type="predicted"/>
<sequence>MTDTLTIEHVRAAQDNDLEAVAVVIRATDQQIEKAAAKAARRISMDGHRFHTYCDEFTQVARIAVWDAIGRFAGDSVDAFFGFVYRTVESVLLDAVRSETLGATGTDHDAIKVFASMLDQAGGDVYLAEKLSRTVPPKGRRLSADRANAARMAWQCTVSLDRPFFIATGDNYEWAYETTMNGVLASTIGIPEDLITADDVTREESRIKRAMVRRVLGDMGQMQRDVLCHSFGIAGATYYGHGADGDDEGLAEELGTTVAKVRDARSKGLKAFAKRWIKLVAKTEAEAKELTEAAAVNLSAGGRK</sequence>
<evidence type="ECO:0000313" key="2">
    <source>
        <dbReference type="Proteomes" id="UP000567795"/>
    </source>
</evidence>
<dbReference type="GO" id="GO:0003700">
    <property type="term" value="F:DNA-binding transcription factor activity"/>
    <property type="evidence" value="ECO:0007669"/>
    <property type="project" value="InterPro"/>
</dbReference>
<reference evidence="1 2" key="1">
    <citation type="submission" date="2020-07" db="EMBL/GenBank/DDBJ databases">
        <title>Sequencing the genomes of 1000 actinobacteria strains.</title>
        <authorList>
            <person name="Klenk H.-P."/>
        </authorList>
    </citation>
    <scope>NUCLEOTIDE SEQUENCE [LARGE SCALE GENOMIC DNA]</scope>
    <source>
        <strain evidence="1 2">DSM 42178</strain>
    </source>
</reference>
<gene>
    <name evidence="1" type="ORF">FHU37_003035</name>
</gene>
<dbReference type="AlphaFoldDB" id="A0A853A6J1"/>
<evidence type="ECO:0000313" key="1">
    <source>
        <dbReference type="EMBL" id="NYI06092.1"/>
    </source>
</evidence>
<dbReference type="GO" id="GO:0006352">
    <property type="term" value="P:DNA-templated transcription initiation"/>
    <property type="evidence" value="ECO:0007669"/>
    <property type="project" value="InterPro"/>
</dbReference>